<feature type="binding site" evidence="6">
    <location>
        <begin position="13"/>
        <end position="15"/>
    </location>
    <ligand>
        <name>N(1)-(5-phospho-beta-D-ribosyl)glycinamide</name>
        <dbReference type="ChEBI" id="CHEBI:143788"/>
    </ligand>
</feature>
<evidence type="ECO:0000256" key="2">
    <source>
        <dbReference type="ARBA" id="ARBA00022679"/>
    </source>
</evidence>
<evidence type="ECO:0000256" key="4">
    <source>
        <dbReference type="ARBA" id="ARBA00038440"/>
    </source>
</evidence>
<keyword evidence="2 6" id="KW-0808">Transferase</keyword>
<feature type="binding site" evidence="6">
    <location>
        <position position="70"/>
    </location>
    <ligand>
        <name>(6R)-10-formyltetrahydrofolate</name>
        <dbReference type="ChEBI" id="CHEBI:195366"/>
    </ligand>
</feature>
<sequence>MSLALGVLISGRGSNLVAILDAIDRGSLDATLKVVASNKPNAAGLERAKERGLPTVYLDPKPFAQEANPREAYDLAMGALLQQHGVEYVALAGYMRIVTPALIRMYPSKILNIHPSLLPAFPGLDAQRQALEWGVKVSGCTVHLVTEGVDEGPIIVQDAVPILEGDTVESLSARILEKEHECYPQALQLMAQKRVHLEGRKVHILS</sequence>
<dbReference type="Pfam" id="PF00551">
    <property type="entry name" value="Formyl_trans_N"/>
    <property type="match status" value="1"/>
</dbReference>
<keyword evidence="3 6" id="KW-0658">Purine biosynthesis</keyword>
<accession>A0AA96K4J1</accession>
<dbReference type="PANTHER" id="PTHR43369:SF2">
    <property type="entry name" value="PHOSPHORIBOSYLGLYCINAMIDE FORMYLTRANSFERASE"/>
    <property type="match status" value="1"/>
</dbReference>
<dbReference type="GO" id="GO:0006189">
    <property type="term" value="P:'de novo' IMP biosynthetic process"/>
    <property type="evidence" value="ECO:0007669"/>
    <property type="project" value="UniProtKB-UniRule"/>
</dbReference>
<evidence type="ECO:0000259" key="7">
    <source>
        <dbReference type="Pfam" id="PF00551"/>
    </source>
</evidence>
<dbReference type="EMBL" id="CP116968">
    <property type="protein sequence ID" value="WNM63404.1"/>
    <property type="molecule type" value="Genomic_DNA"/>
</dbReference>
<evidence type="ECO:0000313" key="8">
    <source>
        <dbReference type="EMBL" id="WNM63404.1"/>
    </source>
</evidence>
<dbReference type="RefSeq" id="WP_312747986.1">
    <property type="nucleotide sequence ID" value="NZ_CP116968.1"/>
</dbReference>
<dbReference type="GO" id="GO:0004644">
    <property type="term" value="F:phosphoribosylglycinamide formyltransferase activity"/>
    <property type="evidence" value="ECO:0007669"/>
    <property type="project" value="UniProtKB-UniRule"/>
</dbReference>
<reference evidence="8 9" key="1">
    <citation type="submission" date="2023-01" db="EMBL/GenBank/DDBJ databases">
        <title>Cultivation and genomic characterization of new, ubiquitous marine nitrite-oxidizing bacteria from the Nitrospirales.</title>
        <authorList>
            <person name="Mueller A.J."/>
            <person name="Daebeler A."/>
            <person name="Herbold C.W."/>
            <person name="Kirkegaard R.H."/>
            <person name="Daims H."/>
        </authorList>
    </citation>
    <scope>NUCLEOTIDE SEQUENCE [LARGE SCALE GENOMIC DNA]</scope>
    <source>
        <strain evidence="8 9">DK</strain>
    </source>
</reference>
<comment type="function">
    <text evidence="6">Catalyzes the transfer of a formyl group from 10-formyltetrahydrofolate to 5-phospho-ribosyl-glycinamide (GAR), producing 5-phospho-ribosyl-N-formylglycinamide (FGAR) and tetrahydrofolate.</text>
</comment>
<dbReference type="FunFam" id="3.40.50.170:FF:000007">
    <property type="entry name" value="Phosphoribosylglycinamide formyltransferase"/>
    <property type="match status" value="1"/>
</dbReference>
<keyword evidence="9" id="KW-1185">Reference proteome</keyword>
<evidence type="ECO:0000256" key="6">
    <source>
        <dbReference type="HAMAP-Rule" id="MF_01930"/>
    </source>
</evidence>
<dbReference type="Proteomes" id="UP001302494">
    <property type="component" value="Chromosome"/>
</dbReference>
<protein>
    <recommendedName>
        <fullName evidence="6">Phosphoribosylglycinamide formyltransferase</fullName>
        <ecNumber evidence="6">2.1.2.2</ecNumber>
    </recommendedName>
    <alternativeName>
        <fullName evidence="6">5'-phosphoribosylglycinamide transformylase</fullName>
    </alternativeName>
    <alternativeName>
        <fullName evidence="6">GAR transformylase</fullName>
        <shortName evidence="6">GART</shortName>
    </alternativeName>
</protein>
<dbReference type="EC" id="2.1.2.2" evidence="6"/>
<dbReference type="InterPro" id="IPR001555">
    <property type="entry name" value="GART_AS"/>
</dbReference>
<evidence type="ECO:0000256" key="5">
    <source>
        <dbReference type="ARBA" id="ARBA00047664"/>
    </source>
</evidence>
<dbReference type="NCBIfam" id="TIGR00639">
    <property type="entry name" value="PurN"/>
    <property type="match status" value="1"/>
</dbReference>
<dbReference type="PANTHER" id="PTHR43369">
    <property type="entry name" value="PHOSPHORIBOSYLGLYCINAMIDE FORMYLTRANSFERASE"/>
    <property type="match status" value="1"/>
</dbReference>
<dbReference type="AlphaFoldDB" id="A0AA96K4J1"/>
<feature type="site" description="Raises pKa of active site His" evidence="6">
    <location>
        <position position="150"/>
    </location>
</feature>
<dbReference type="Gene3D" id="3.40.50.170">
    <property type="entry name" value="Formyl transferase, N-terminal domain"/>
    <property type="match status" value="1"/>
</dbReference>
<feature type="active site" description="Proton donor" evidence="6">
    <location>
        <position position="114"/>
    </location>
</feature>
<evidence type="ECO:0000256" key="1">
    <source>
        <dbReference type="ARBA" id="ARBA00005054"/>
    </source>
</evidence>
<feature type="binding site" evidence="6">
    <location>
        <position position="112"/>
    </location>
    <ligand>
        <name>(6R)-10-formyltetrahydrofolate</name>
        <dbReference type="ChEBI" id="CHEBI:195366"/>
    </ligand>
</feature>
<gene>
    <name evidence="6 8" type="primary">purN</name>
    <name evidence="8" type="ORF">PQG83_06530</name>
</gene>
<dbReference type="KEGG" id="nneo:PQG83_06530"/>
<name>A0AA96K4J1_9BACT</name>
<feature type="domain" description="Formyl transferase N-terminal" evidence="7">
    <location>
        <begin position="7"/>
        <end position="187"/>
    </location>
</feature>
<dbReference type="InterPro" id="IPR004607">
    <property type="entry name" value="GART"/>
</dbReference>
<dbReference type="InterPro" id="IPR002376">
    <property type="entry name" value="Formyl_transf_N"/>
</dbReference>
<dbReference type="CDD" id="cd08645">
    <property type="entry name" value="FMT_core_GART"/>
    <property type="match status" value="1"/>
</dbReference>
<organism evidence="8 9">
    <name type="scientific">Candidatus Nitrospira neomarina</name>
    <dbReference type="NCBI Taxonomy" id="3020899"/>
    <lineage>
        <taxon>Bacteria</taxon>
        <taxon>Pseudomonadati</taxon>
        <taxon>Nitrospirota</taxon>
        <taxon>Nitrospiria</taxon>
        <taxon>Nitrospirales</taxon>
        <taxon>Nitrospiraceae</taxon>
        <taxon>Nitrospira</taxon>
    </lineage>
</organism>
<evidence type="ECO:0000256" key="3">
    <source>
        <dbReference type="ARBA" id="ARBA00022755"/>
    </source>
</evidence>
<comment type="catalytic activity">
    <reaction evidence="5 6">
        <text>N(1)-(5-phospho-beta-D-ribosyl)glycinamide + (6R)-10-formyltetrahydrofolate = N(2)-formyl-N(1)-(5-phospho-beta-D-ribosyl)glycinamide + (6S)-5,6,7,8-tetrahydrofolate + H(+)</text>
        <dbReference type="Rhea" id="RHEA:15053"/>
        <dbReference type="ChEBI" id="CHEBI:15378"/>
        <dbReference type="ChEBI" id="CHEBI:57453"/>
        <dbReference type="ChEBI" id="CHEBI:143788"/>
        <dbReference type="ChEBI" id="CHEBI:147286"/>
        <dbReference type="ChEBI" id="CHEBI:195366"/>
        <dbReference type="EC" id="2.1.2.2"/>
    </reaction>
</comment>
<comment type="similarity">
    <text evidence="4 6">Belongs to the GART family.</text>
</comment>
<feature type="binding site" evidence="6">
    <location>
        <begin position="95"/>
        <end position="98"/>
    </location>
    <ligand>
        <name>(6R)-10-formyltetrahydrofolate</name>
        <dbReference type="ChEBI" id="CHEBI:195366"/>
    </ligand>
</feature>
<dbReference type="InterPro" id="IPR036477">
    <property type="entry name" value="Formyl_transf_N_sf"/>
</dbReference>
<evidence type="ECO:0000313" key="9">
    <source>
        <dbReference type="Proteomes" id="UP001302494"/>
    </source>
</evidence>
<dbReference type="PROSITE" id="PS00373">
    <property type="entry name" value="GART"/>
    <property type="match status" value="1"/>
</dbReference>
<dbReference type="SUPFAM" id="SSF53328">
    <property type="entry name" value="Formyltransferase"/>
    <property type="match status" value="1"/>
</dbReference>
<proteinExistence type="inferred from homology"/>
<dbReference type="GO" id="GO:0005829">
    <property type="term" value="C:cytosol"/>
    <property type="evidence" value="ECO:0007669"/>
    <property type="project" value="TreeGrafter"/>
</dbReference>
<comment type="pathway">
    <text evidence="1 6">Purine metabolism; IMP biosynthesis via de novo pathway; N(2)-formyl-N(1)-(5-phospho-D-ribosyl)glycinamide from N(1)-(5-phospho-D-ribosyl)glycinamide (10-formyl THF route): step 1/1.</text>
</comment>
<dbReference type="HAMAP" id="MF_01930">
    <property type="entry name" value="PurN"/>
    <property type="match status" value="1"/>
</dbReference>